<dbReference type="RefSeq" id="WP_248888455.1">
    <property type="nucleotide sequence ID" value="NZ_CP066351.1"/>
</dbReference>
<name>A0ABV2RWS5_BRAJP</name>
<comment type="caution">
    <text evidence="2">The sequence shown here is derived from an EMBL/GenBank/DDBJ whole genome shotgun (WGS) entry which is preliminary data.</text>
</comment>
<evidence type="ECO:0000313" key="3">
    <source>
        <dbReference type="Proteomes" id="UP001549291"/>
    </source>
</evidence>
<dbReference type="EMBL" id="JBEPTQ010000002">
    <property type="protein sequence ID" value="MET4720747.1"/>
    <property type="molecule type" value="Genomic_DNA"/>
</dbReference>
<reference evidence="2 3" key="1">
    <citation type="submission" date="2024-06" db="EMBL/GenBank/DDBJ databases">
        <title>Genomic Encyclopedia of Type Strains, Phase V (KMG-V): Genome sequencing to study the core and pangenomes of soil and plant-associated prokaryotes.</title>
        <authorList>
            <person name="Whitman W."/>
        </authorList>
    </citation>
    <scope>NUCLEOTIDE SEQUENCE [LARGE SCALE GENOMIC DNA]</scope>
    <source>
        <strain evidence="2 3">USDA 160</strain>
    </source>
</reference>
<evidence type="ECO:0000256" key="1">
    <source>
        <dbReference type="SAM" id="SignalP"/>
    </source>
</evidence>
<feature type="signal peptide" evidence="1">
    <location>
        <begin position="1"/>
        <end position="30"/>
    </location>
</feature>
<evidence type="ECO:0000313" key="2">
    <source>
        <dbReference type="EMBL" id="MET4720747.1"/>
    </source>
</evidence>
<accession>A0ABV2RWS5</accession>
<feature type="chain" id="PRO_5047065252" evidence="1">
    <location>
        <begin position="31"/>
        <end position="184"/>
    </location>
</feature>
<protein>
    <submittedName>
        <fullName evidence="2">Uncharacterized protein</fullName>
    </submittedName>
</protein>
<dbReference type="Proteomes" id="UP001549291">
    <property type="component" value="Unassembled WGS sequence"/>
</dbReference>
<proteinExistence type="predicted"/>
<sequence length="184" mass="19240">MIRFAKAAPCVVALSVVAILAIDPNIAALAADAAAPETVAQATGETTKITWAVGATVSQWADAFEAIAIAAVAFLLRKIPAQFGSILMTMHVDQVLNKAIDYAINMVKGATKDKTLDVDVGNAVLARALQYVLDHSPAWLQSWMGGPEQIAQKIIARLNLAPDAVPDAAAATSKAAQIQQILAK</sequence>
<keyword evidence="3" id="KW-1185">Reference proteome</keyword>
<keyword evidence="1" id="KW-0732">Signal</keyword>
<gene>
    <name evidence="2" type="ORF">ABIF63_004853</name>
</gene>
<organism evidence="2 3">
    <name type="scientific">Bradyrhizobium japonicum</name>
    <dbReference type="NCBI Taxonomy" id="375"/>
    <lineage>
        <taxon>Bacteria</taxon>
        <taxon>Pseudomonadati</taxon>
        <taxon>Pseudomonadota</taxon>
        <taxon>Alphaproteobacteria</taxon>
        <taxon>Hyphomicrobiales</taxon>
        <taxon>Nitrobacteraceae</taxon>
        <taxon>Bradyrhizobium</taxon>
    </lineage>
</organism>